<dbReference type="OrthoDB" id="550575at2759"/>
<dbReference type="GO" id="GO:0019005">
    <property type="term" value="C:SCF ubiquitin ligase complex"/>
    <property type="evidence" value="ECO:0007669"/>
    <property type="project" value="TreeGrafter"/>
</dbReference>
<dbReference type="AlphaFoldDB" id="A0A8H7V5A8"/>
<name>A0A8H7V5A8_9FUNG</name>
<gene>
    <name evidence="3" type="ORF">INT47_007516</name>
</gene>
<dbReference type="EMBL" id="JAEPRD010000048">
    <property type="protein sequence ID" value="KAG2203933.1"/>
    <property type="molecule type" value="Genomic_DNA"/>
</dbReference>
<accession>A0A8H7V5A8</accession>
<dbReference type="Gene3D" id="3.80.10.10">
    <property type="entry name" value="Ribonuclease Inhibitor"/>
    <property type="match status" value="2"/>
</dbReference>
<comment type="caution">
    <text evidence="3">The sequence shown here is derived from an EMBL/GenBank/DDBJ whole genome shotgun (WGS) entry which is preliminary data.</text>
</comment>
<evidence type="ECO:0000313" key="4">
    <source>
        <dbReference type="Proteomes" id="UP000603453"/>
    </source>
</evidence>
<dbReference type="InterPro" id="IPR057207">
    <property type="entry name" value="FBXL15_LRR"/>
</dbReference>
<dbReference type="InterPro" id="IPR032675">
    <property type="entry name" value="LRR_dom_sf"/>
</dbReference>
<sequence length="456" mass="50538">MVINLVLQLPDELQLKILAQLPIPDLLKATVVCHKWNELVYEGSLWSTINVTPFYKTIPIESILKLIKCSSRFLKTANFRGCIQLTGHGLRTLSEYCPNLQVLIIKDCRGLSAASIAHFLQRANELKVLDVSGLDTMKNSSLTSTSLNKLERLNMSWCRNMTGSGILSMITICTSLRYLKLNGCSQLDDITMSSLGTYLPNLSHLCLAACTSLKDTGLSSFLKNHSAFHLTHLNLSSCAKLTDVSLRNIAIYSTGISHLELAGCVLMTDLGFTFLSPRLRSLVHLDLEDLQHITDITVKTIANHQPHLVRFCLSNCTQISDDGIAHLVLNGICRELQHIELDNCTITDGVLKAIALYLEQQQSKLTNSSLFTFKPRKINVEVLDCSNITEVGVKEALAKASPMLTIKSFYSFQSEAVSTTHDDEVDNIHRHHSGVQTRRRDPSAGQHHGSGNCIIL</sequence>
<dbReference type="InterPro" id="IPR001810">
    <property type="entry name" value="F-box_dom"/>
</dbReference>
<dbReference type="Proteomes" id="UP000603453">
    <property type="component" value="Unassembled WGS sequence"/>
</dbReference>
<protein>
    <recommendedName>
        <fullName evidence="2">F-box domain-containing protein</fullName>
    </recommendedName>
</protein>
<dbReference type="SMART" id="SM00256">
    <property type="entry name" value="FBOX"/>
    <property type="match status" value="1"/>
</dbReference>
<reference evidence="3" key="1">
    <citation type="submission" date="2020-12" db="EMBL/GenBank/DDBJ databases">
        <title>Metabolic potential, ecology and presence of endohyphal bacteria is reflected in genomic diversity of Mucoromycotina.</title>
        <authorList>
            <person name="Muszewska A."/>
            <person name="Okrasinska A."/>
            <person name="Steczkiewicz K."/>
            <person name="Drgas O."/>
            <person name="Orlowska M."/>
            <person name="Perlinska-Lenart U."/>
            <person name="Aleksandrzak-Piekarczyk T."/>
            <person name="Szatraj K."/>
            <person name="Zielenkiewicz U."/>
            <person name="Pilsyk S."/>
            <person name="Malc E."/>
            <person name="Mieczkowski P."/>
            <person name="Kruszewska J.S."/>
            <person name="Biernat P."/>
            <person name="Pawlowska J."/>
        </authorList>
    </citation>
    <scope>NUCLEOTIDE SEQUENCE</scope>
    <source>
        <strain evidence="3">WA0000017839</strain>
    </source>
</reference>
<keyword evidence="4" id="KW-1185">Reference proteome</keyword>
<evidence type="ECO:0000313" key="3">
    <source>
        <dbReference type="EMBL" id="KAG2203933.1"/>
    </source>
</evidence>
<dbReference type="InterPro" id="IPR006553">
    <property type="entry name" value="Leu-rich_rpt_Cys-con_subtyp"/>
</dbReference>
<proteinExistence type="predicted"/>
<dbReference type="Pfam" id="PF25372">
    <property type="entry name" value="DUF7885"/>
    <property type="match status" value="1"/>
</dbReference>
<dbReference type="SUPFAM" id="SSF81383">
    <property type="entry name" value="F-box domain"/>
    <property type="match status" value="1"/>
</dbReference>
<dbReference type="SMART" id="SM00367">
    <property type="entry name" value="LRR_CC"/>
    <property type="match status" value="10"/>
</dbReference>
<dbReference type="InterPro" id="IPR036047">
    <property type="entry name" value="F-box-like_dom_sf"/>
</dbReference>
<dbReference type="PANTHER" id="PTHR13318">
    <property type="entry name" value="PARTNER OF PAIRED, ISOFORM B-RELATED"/>
    <property type="match status" value="1"/>
</dbReference>
<dbReference type="Pfam" id="PF12937">
    <property type="entry name" value="F-box-like"/>
    <property type="match status" value="1"/>
</dbReference>
<feature type="domain" description="F-box" evidence="2">
    <location>
        <begin position="3"/>
        <end position="49"/>
    </location>
</feature>
<evidence type="ECO:0000259" key="2">
    <source>
        <dbReference type="PROSITE" id="PS50181"/>
    </source>
</evidence>
<dbReference type="SUPFAM" id="SSF52047">
    <property type="entry name" value="RNI-like"/>
    <property type="match status" value="2"/>
</dbReference>
<organism evidence="3 4">
    <name type="scientific">Mucor saturninus</name>
    <dbReference type="NCBI Taxonomy" id="64648"/>
    <lineage>
        <taxon>Eukaryota</taxon>
        <taxon>Fungi</taxon>
        <taxon>Fungi incertae sedis</taxon>
        <taxon>Mucoromycota</taxon>
        <taxon>Mucoromycotina</taxon>
        <taxon>Mucoromycetes</taxon>
        <taxon>Mucorales</taxon>
        <taxon>Mucorineae</taxon>
        <taxon>Mucoraceae</taxon>
        <taxon>Mucor</taxon>
    </lineage>
</organism>
<dbReference type="PROSITE" id="PS50181">
    <property type="entry name" value="FBOX"/>
    <property type="match status" value="1"/>
</dbReference>
<feature type="region of interest" description="Disordered" evidence="1">
    <location>
        <begin position="432"/>
        <end position="451"/>
    </location>
</feature>
<dbReference type="GO" id="GO:0031146">
    <property type="term" value="P:SCF-dependent proteasomal ubiquitin-dependent protein catabolic process"/>
    <property type="evidence" value="ECO:0007669"/>
    <property type="project" value="TreeGrafter"/>
</dbReference>
<evidence type="ECO:0000256" key="1">
    <source>
        <dbReference type="SAM" id="MobiDB-lite"/>
    </source>
</evidence>